<comment type="catalytic activity">
    <reaction evidence="7">
        <text>D-glucose 6-phosphate + NADP(+) = 6-phospho-D-glucono-1,5-lactone + NADPH + H(+)</text>
        <dbReference type="Rhea" id="RHEA:15841"/>
        <dbReference type="ChEBI" id="CHEBI:15378"/>
        <dbReference type="ChEBI" id="CHEBI:57783"/>
        <dbReference type="ChEBI" id="CHEBI:57955"/>
        <dbReference type="ChEBI" id="CHEBI:58349"/>
        <dbReference type="ChEBI" id="CHEBI:61548"/>
        <dbReference type="EC" id="1.1.1.49"/>
    </reaction>
</comment>
<keyword evidence="4 7" id="KW-0521">NADP</keyword>
<dbReference type="GO" id="GO:0009051">
    <property type="term" value="P:pentose-phosphate shunt, oxidative branch"/>
    <property type="evidence" value="ECO:0007669"/>
    <property type="project" value="TreeGrafter"/>
</dbReference>
<dbReference type="NCBIfam" id="TIGR00871">
    <property type="entry name" value="zwf"/>
    <property type="match status" value="1"/>
</dbReference>
<dbReference type="PANTHER" id="PTHR23429">
    <property type="entry name" value="GLUCOSE-6-PHOSPHATE 1-DEHYDROGENASE G6PD"/>
    <property type="match status" value="1"/>
</dbReference>
<protein>
    <recommendedName>
        <fullName evidence="7">Glucose-6-phosphate 1-dehydrogenase</fullName>
        <shortName evidence="7">G6PD</shortName>
        <ecNumber evidence="7">1.1.1.49</ecNumber>
    </recommendedName>
</protein>
<feature type="binding site" evidence="7">
    <location>
        <position position="166"/>
    </location>
    <ligand>
        <name>NADP(+)</name>
        <dbReference type="ChEBI" id="CHEBI:58349"/>
    </ligand>
</feature>
<keyword evidence="5 7" id="KW-0560">Oxidoreductase</keyword>
<proteinExistence type="inferred from homology"/>
<dbReference type="InterPro" id="IPR022674">
    <property type="entry name" value="G6P_DH_NAD-bd"/>
</dbReference>
<evidence type="ECO:0000313" key="10">
    <source>
        <dbReference type="EMBL" id="KWU47857.1"/>
    </source>
</evidence>
<dbReference type="PROSITE" id="PS00069">
    <property type="entry name" value="G6P_DEHYDROGENASE"/>
    <property type="match status" value="1"/>
</dbReference>
<name>A0A109FNU9_9PSED</name>
<dbReference type="InterPro" id="IPR036291">
    <property type="entry name" value="NAD(P)-bd_dom_sf"/>
</dbReference>
<comment type="similarity">
    <text evidence="2 7">Belongs to the glucose-6-phosphate dehydrogenase family.</text>
</comment>
<dbReference type="GO" id="GO:0006006">
    <property type="term" value="P:glucose metabolic process"/>
    <property type="evidence" value="ECO:0007669"/>
    <property type="project" value="UniProtKB-KW"/>
</dbReference>
<dbReference type="PIRSF" id="PIRSF000110">
    <property type="entry name" value="G6PD"/>
    <property type="match status" value="1"/>
</dbReference>
<dbReference type="GO" id="GO:0050661">
    <property type="term" value="F:NADP binding"/>
    <property type="evidence" value="ECO:0007669"/>
    <property type="project" value="UniProtKB-UniRule"/>
</dbReference>
<feature type="domain" description="Glucose-6-phosphate dehydrogenase C-terminal" evidence="9">
    <location>
        <begin position="208"/>
        <end position="504"/>
    </location>
</feature>
<feature type="binding site" evidence="7">
    <location>
        <position position="234"/>
    </location>
    <ligand>
        <name>substrate</name>
    </ligand>
</feature>
<dbReference type="InterPro" id="IPR019796">
    <property type="entry name" value="G6P_DH_AS"/>
</dbReference>
<dbReference type="Pfam" id="PF02781">
    <property type="entry name" value="G6PD_C"/>
    <property type="match status" value="1"/>
</dbReference>
<dbReference type="UniPathway" id="UPA00115">
    <property type="reaction ID" value="UER00408"/>
</dbReference>
<dbReference type="HAMAP" id="MF_00966">
    <property type="entry name" value="G6PD"/>
    <property type="match status" value="1"/>
</dbReference>
<dbReference type="GO" id="GO:0004345">
    <property type="term" value="F:glucose-6-phosphate dehydrogenase activity"/>
    <property type="evidence" value="ECO:0007669"/>
    <property type="project" value="UniProtKB-UniRule"/>
</dbReference>
<dbReference type="SUPFAM" id="SSF55347">
    <property type="entry name" value="Glyceraldehyde-3-phosphate dehydrogenase-like, C-terminal domain"/>
    <property type="match status" value="1"/>
</dbReference>
<comment type="caution">
    <text evidence="10">The sequence shown here is derived from an EMBL/GenBank/DDBJ whole genome shotgun (WGS) entry which is preliminary data.</text>
</comment>
<dbReference type="Gene3D" id="3.40.50.720">
    <property type="entry name" value="NAD(P)-binding Rossmann-like Domain"/>
    <property type="match status" value="1"/>
</dbReference>
<evidence type="ECO:0000256" key="7">
    <source>
        <dbReference type="HAMAP-Rule" id="MF_00966"/>
    </source>
</evidence>
<organism evidence="10 11">
    <name type="scientific">Pseudomonas palleroniana</name>
    <dbReference type="NCBI Taxonomy" id="191390"/>
    <lineage>
        <taxon>Bacteria</taxon>
        <taxon>Pseudomonadati</taxon>
        <taxon>Pseudomonadota</taxon>
        <taxon>Gammaproteobacteria</taxon>
        <taxon>Pseudomonadales</taxon>
        <taxon>Pseudomonadaceae</taxon>
        <taxon>Pseudomonas</taxon>
    </lineage>
</organism>
<evidence type="ECO:0000259" key="8">
    <source>
        <dbReference type="Pfam" id="PF00479"/>
    </source>
</evidence>
<feature type="binding site" evidence="7">
    <location>
        <position position="196"/>
    </location>
    <ligand>
        <name>substrate</name>
    </ligand>
</feature>
<evidence type="ECO:0000313" key="11">
    <source>
        <dbReference type="Proteomes" id="UP000067111"/>
    </source>
</evidence>
<comment type="pathway">
    <text evidence="1 7">Carbohydrate degradation; pentose phosphate pathway; D-ribulose 5-phosphate from D-glucose 6-phosphate (oxidative stage): step 1/3.</text>
</comment>
<evidence type="ECO:0000256" key="3">
    <source>
        <dbReference type="ARBA" id="ARBA00022526"/>
    </source>
</evidence>
<dbReference type="Proteomes" id="UP000067111">
    <property type="component" value="Unassembled WGS sequence"/>
</dbReference>
<dbReference type="GO" id="GO:0005829">
    <property type="term" value="C:cytosol"/>
    <property type="evidence" value="ECO:0007669"/>
    <property type="project" value="TreeGrafter"/>
</dbReference>
<feature type="binding site" evidence="7">
    <location>
        <position position="253"/>
    </location>
    <ligand>
        <name>substrate</name>
    </ligand>
</feature>
<accession>A0A109FNU9</accession>
<evidence type="ECO:0000256" key="1">
    <source>
        <dbReference type="ARBA" id="ARBA00004937"/>
    </source>
</evidence>
<dbReference type="Pfam" id="PF00479">
    <property type="entry name" value="G6PD_N"/>
    <property type="match status" value="1"/>
</dbReference>
<evidence type="ECO:0000256" key="2">
    <source>
        <dbReference type="ARBA" id="ARBA00009975"/>
    </source>
</evidence>
<dbReference type="Gene3D" id="3.30.360.10">
    <property type="entry name" value="Dihydrodipicolinate Reductase, domain 2"/>
    <property type="match status" value="1"/>
</dbReference>
<dbReference type="EC" id="1.1.1.49" evidence="7"/>
<dbReference type="PANTHER" id="PTHR23429:SF0">
    <property type="entry name" value="GLUCOSE-6-PHOSPHATE 1-DEHYDROGENASE"/>
    <property type="match status" value="1"/>
</dbReference>
<sequence length="507" mass="56237">MTANGKQPKAEPAPPTTLFLFGAHGDLVKRLLMPALYNLNRDGLLGDGLRIVGVDHNSISDADFAKKLEDFIRTEAASKVRGSAGNALDPELWAQLAKGISYVEGDFLDDTTYADIGKKIAESGTGNAVFYLATAPRFFSDVVQRLGSAGLLNETDEAFRRVVIEKPFGSDLATAEALNACLLKVMSEKQIYRIDHYLGKETVQNILISRFSNVLFEAFWNNHYIDHVQITAAETVGVETRGNFFEKTGTLRDMVPNHLFQLLAMVAMEPPAAFGADAVRGEKAKVVGAIRPWSLEEARANSVRGQYTAGEIGGKSLPGYREEANVAPDSSTETFVALKVMIDNWRWVGVPFYLRTGKRMSIRDTEIVICFKHAPYAQFRDTEVDELKPTYLKIQIQPNEGMWFDLLAKQPGPTLEMANIELGFDYKDFFEMQPSTGYETLIYDCMTGDQTLFQRADNIENGWRAVQPFLDAWKEDDGIQAYKAGEDGPAAADALLARDGRSWHALG</sequence>
<feature type="active site" description="Proton acceptor" evidence="7">
    <location>
        <position position="258"/>
    </location>
</feature>
<evidence type="ECO:0000259" key="9">
    <source>
        <dbReference type="Pfam" id="PF02781"/>
    </source>
</evidence>
<dbReference type="OrthoDB" id="9802739at2"/>
<dbReference type="InterPro" id="IPR022675">
    <property type="entry name" value="G6P_DH_C"/>
</dbReference>
<feature type="binding site" evidence="7">
    <location>
        <position position="358"/>
    </location>
    <ligand>
        <name>substrate</name>
    </ligand>
</feature>
<dbReference type="EMBL" id="LRMR01000043">
    <property type="protein sequence ID" value="KWU47857.1"/>
    <property type="molecule type" value="Genomic_DNA"/>
</dbReference>
<feature type="binding site" evidence="7">
    <location>
        <begin position="106"/>
        <end position="107"/>
    </location>
    <ligand>
        <name>NADP(+)</name>
        <dbReference type="ChEBI" id="CHEBI:58349"/>
    </ligand>
</feature>
<dbReference type="RefSeq" id="WP_060757099.1">
    <property type="nucleotide sequence ID" value="NZ_LRMR01000043.1"/>
</dbReference>
<feature type="binding site" evidence="7">
    <location>
        <position position="200"/>
    </location>
    <ligand>
        <name>substrate</name>
    </ligand>
</feature>
<reference evidence="11" key="1">
    <citation type="submission" date="2016-01" db="EMBL/GenBank/DDBJ databases">
        <authorList>
            <person name="Gamez R.M."/>
            <person name="Rodriguez F."/>
            <person name="Bernal J.F."/>
            <person name="Agarwala R."/>
            <person name="Landsman D."/>
            <person name="Marino-Ramirez L."/>
        </authorList>
    </citation>
    <scope>NUCLEOTIDE SEQUENCE [LARGE SCALE GENOMIC DNA]</scope>
    <source>
        <strain evidence="11">Ps006</strain>
    </source>
</reference>
<comment type="function">
    <text evidence="7">Catalyzes the oxidation of glucose 6-phosphate to 6-phosphogluconolactone.</text>
</comment>
<dbReference type="PRINTS" id="PR00079">
    <property type="entry name" value="G6PDHDRGNASE"/>
</dbReference>
<evidence type="ECO:0000256" key="5">
    <source>
        <dbReference type="ARBA" id="ARBA00023002"/>
    </source>
</evidence>
<dbReference type="AlphaFoldDB" id="A0A109FNU9"/>
<keyword evidence="3 7" id="KW-0313">Glucose metabolism</keyword>
<evidence type="ECO:0000256" key="6">
    <source>
        <dbReference type="ARBA" id="ARBA00023277"/>
    </source>
</evidence>
<feature type="domain" description="Glucose-6-phosphate dehydrogenase NAD-binding" evidence="8">
    <location>
        <begin position="20"/>
        <end position="205"/>
    </location>
</feature>
<evidence type="ECO:0000256" key="4">
    <source>
        <dbReference type="ARBA" id="ARBA00022857"/>
    </source>
</evidence>
<dbReference type="InterPro" id="IPR001282">
    <property type="entry name" value="G6P_DH"/>
</dbReference>
<comment type="caution">
    <text evidence="7">Lacks conserved residue(s) required for the propagation of feature annotation.</text>
</comment>
<keyword evidence="6 7" id="KW-0119">Carbohydrate metabolism</keyword>
<dbReference type="SUPFAM" id="SSF51735">
    <property type="entry name" value="NAD(P)-binding Rossmann-fold domains"/>
    <property type="match status" value="1"/>
</dbReference>
<gene>
    <name evidence="7" type="primary">zwf</name>
    <name evidence="10" type="ORF">AWV77_26445</name>
</gene>